<keyword evidence="1" id="KW-0732">Signal</keyword>
<organism evidence="2 3">
    <name type="scientific">Flavobacterium endophyticum</name>
    <dbReference type="NCBI Taxonomy" id="1540163"/>
    <lineage>
        <taxon>Bacteria</taxon>
        <taxon>Pseudomonadati</taxon>
        <taxon>Bacteroidota</taxon>
        <taxon>Flavobacteriia</taxon>
        <taxon>Flavobacteriales</taxon>
        <taxon>Flavobacteriaceae</taxon>
        <taxon>Flavobacterium</taxon>
    </lineage>
</organism>
<evidence type="ECO:0000313" key="3">
    <source>
        <dbReference type="Proteomes" id="UP000277579"/>
    </source>
</evidence>
<evidence type="ECO:0000313" key="2">
    <source>
        <dbReference type="EMBL" id="RKS20377.1"/>
    </source>
</evidence>
<reference evidence="2 3" key="1">
    <citation type="submission" date="2018-10" db="EMBL/GenBank/DDBJ databases">
        <title>Genomic Encyclopedia of Archaeal and Bacterial Type Strains, Phase II (KMG-II): from individual species to whole genera.</title>
        <authorList>
            <person name="Goeker M."/>
        </authorList>
    </citation>
    <scope>NUCLEOTIDE SEQUENCE [LARGE SCALE GENOMIC DNA]</scope>
    <source>
        <strain evidence="2 3">DSM 29537</strain>
    </source>
</reference>
<dbReference type="RefSeq" id="WP_121377043.1">
    <property type="nucleotide sequence ID" value="NZ_RBLC01000004.1"/>
</dbReference>
<dbReference type="EMBL" id="RBLC01000004">
    <property type="protein sequence ID" value="RKS20377.1"/>
    <property type="molecule type" value="Genomic_DNA"/>
</dbReference>
<comment type="caution">
    <text evidence="2">The sequence shown here is derived from an EMBL/GenBank/DDBJ whole genome shotgun (WGS) entry which is preliminary data.</text>
</comment>
<dbReference type="Gene3D" id="3.30.70.2970">
    <property type="entry name" value="Protein of unknown function (DUF541), domain 2"/>
    <property type="match status" value="1"/>
</dbReference>
<dbReference type="AlphaFoldDB" id="A0A495M2V1"/>
<dbReference type="Gene3D" id="3.30.110.170">
    <property type="entry name" value="Protein of unknown function (DUF541), domain 1"/>
    <property type="match status" value="1"/>
</dbReference>
<dbReference type="OrthoDB" id="1228710at2"/>
<dbReference type="Proteomes" id="UP000277579">
    <property type="component" value="Unassembled WGS sequence"/>
</dbReference>
<sequence>MKLKITAASLLFFGMVYSQHGANQLYENQNSYNYKNVGIVQQNAGKVVYNSEGVTYKINILNNVIPDSYVVTLGLNEESLSVKDCNAKINKRLDGFKNALKKMGIKEDEIFIDFISQTKIYDYKSTSTSNQVNVSQVDKGFEIKKNIIIKLKEISFFDKVIDLASEHEIYNIIKVDYKKSDTEKIYNEMLVQANELLKSRSKIYDTFGKRDFEDEPQLSINFYSIQPGKQYKNYTAFESSDVSYYNDYYNSNKVLVRQEQRKSKTFYYDGIDPDSFDIVMNSESPIVSIQYVMEFSITYKTKKKEEKKDKEENKKIYHIITPNGDVKTLDLKN</sequence>
<proteinExistence type="predicted"/>
<feature type="signal peptide" evidence="1">
    <location>
        <begin position="1"/>
        <end position="21"/>
    </location>
</feature>
<gene>
    <name evidence="2" type="ORF">CLV94_2756</name>
</gene>
<feature type="chain" id="PRO_5019775606" evidence="1">
    <location>
        <begin position="22"/>
        <end position="333"/>
    </location>
</feature>
<evidence type="ECO:0000256" key="1">
    <source>
        <dbReference type="SAM" id="SignalP"/>
    </source>
</evidence>
<keyword evidence="3" id="KW-1185">Reference proteome</keyword>
<dbReference type="Pfam" id="PF04402">
    <property type="entry name" value="SIMPL"/>
    <property type="match status" value="1"/>
</dbReference>
<dbReference type="InterPro" id="IPR007497">
    <property type="entry name" value="SIMPL/DUF541"/>
</dbReference>
<accession>A0A495M2V1</accession>
<protein>
    <submittedName>
        <fullName evidence="2">Uncharacterized protein DUF541</fullName>
    </submittedName>
</protein>
<name>A0A495M2V1_9FLAO</name>